<reference evidence="3" key="1">
    <citation type="submission" date="2012-08" db="EMBL/GenBank/DDBJ databases">
        <title>Comparative genomics of metastatic and non-metastatic Leishmania guyanensis provides insights into polygenic factors involved in Leishmania RNA virus infection.</title>
        <authorList>
            <person name="Smith D."/>
            <person name="Hertz-Fowler C."/>
            <person name="Martin R."/>
            <person name="Dickens N."/>
            <person name="Fasel N."/>
            <person name="Falquet L."/>
            <person name="Beverley S."/>
            <person name="Zangger H."/>
            <person name="Calderon-Copete S."/>
            <person name="Mottram J."/>
            <person name="Xenarios I."/>
        </authorList>
    </citation>
    <scope>NUCLEOTIDE SEQUENCE</scope>
    <source>
        <strain evidence="3">MHOM/BR/75/M4147/SSU:IR2SAT-LUC</strain>
    </source>
</reference>
<dbReference type="EMBL" id="CALQ01000277">
    <property type="protein sequence ID" value="CCM13470.1"/>
    <property type="molecule type" value="Genomic_DNA"/>
</dbReference>
<feature type="transmembrane region" description="Helical" evidence="2">
    <location>
        <begin position="397"/>
        <end position="416"/>
    </location>
</feature>
<feature type="transmembrane region" description="Helical" evidence="2">
    <location>
        <begin position="334"/>
        <end position="355"/>
    </location>
</feature>
<feature type="transmembrane region" description="Helical" evidence="2">
    <location>
        <begin position="124"/>
        <end position="144"/>
    </location>
</feature>
<keyword evidence="2" id="KW-0472">Membrane</keyword>
<keyword evidence="2" id="KW-0812">Transmembrane</keyword>
<accession>A0A1E1IQE5</accession>
<feature type="region of interest" description="Disordered" evidence="1">
    <location>
        <begin position="1"/>
        <end position="31"/>
    </location>
</feature>
<dbReference type="PANTHER" id="PTHR33297">
    <property type="entry name" value="AMASTIN-LIKE SURFACE PROTEIN-LIKE PROTEIN-RELATED"/>
    <property type="match status" value="1"/>
</dbReference>
<keyword evidence="2" id="KW-1133">Transmembrane helix</keyword>
<protein>
    <submittedName>
        <fullName evidence="3">Uncharacterized protein</fullName>
    </submittedName>
</protein>
<feature type="transmembrane region" description="Helical" evidence="2">
    <location>
        <begin position="150"/>
        <end position="172"/>
    </location>
</feature>
<proteinExistence type="predicted"/>
<dbReference type="InterPro" id="IPR009944">
    <property type="entry name" value="Amastin"/>
</dbReference>
<organism evidence="3">
    <name type="scientific">Leishmania guyanensis</name>
    <dbReference type="NCBI Taxonomy" id="5670"/>
    <lineage>
        <taxon>Eukaryota</taxon>
        <taxon>Discoba</taxon>
        <taxon>Euglenozoa</taxon>
        <taxon>Kinetoplastea</taxon>
        <taxon>Metakinetoplastina</taxon>
        <taxon>Trypanosomatida</taxon>
        <taxon>Trypanosomatidae</taxon>
        <taxon>Leishmaniinae</taxon>
        <taxon>Leishmania</taxon>
        <taxon>Leishmania guyanensis species complex</taxon>
    </lineage>
</organism>
<feature type="transmembrane region" description="Helical" evidence="2">
    <location>
        <begin position="232"/>
        <end position="252"/>
    </location>
</feature>
<feature type="compositionally biased region" description="Polar residues" evidence="1">
    <location>
        <begin position="8"/>
        <end position="22"/>
    </location>
</feature>
<evidence type="ECO:0000256" key="2">
    <source>
        <dbReference type="SAM" id="Phobius"/>
    </source>
</evidence>
<sequence length="418" mass="46197">MSGKFQRESLNGSEMGNKQPSGQGKPDDTNASLAFLRTDEKALEEAPGVDLRAVPTENSGRKVMIAWIIFSLGSFGFMLVASCPVPWLRDRQGGKWTLWRDVNGTPWRMIECGHRRQMFQAMEAFTILGCLLSLASLLAGILQIKGRGHLGVTILLGSLTVLVVLADWALLVNEYYKYSCLGQIAYAAGVNRLNAGFLLVLFSFLLMLFGVITLGRWMNTTFSLSEVQCAKYSSPALTSAFISGCVLMIATVGTTQTMWVHYDTTISLKINYWHIEIYHRNVSLSEIWPLSSYHCTQFTLRMLISATFSIISDVLLLFTFLFTVAAVYKHPCKWIAVVLGVISWVFLLVCWSIAISVRHTTLCTSGVVPPSTAIYGAPLDTVEQQVSFKGFVITDGLGMIISAWCFTTANVIYLAVKG</sequence>
<feature type="transmembrane region" description="Helical" evidence="2">
    <location>
        <begin position="193"/>
        <end position="212"/>
    </location>
</feature>
<feature type="transmembrane region" description="Helical" evidence="2">
    <location>
        <begin position="303"/>
        <end position="328"/>
    </location>
</feature>
<dbReference type="Pfam" id="PF07344">
    <property type="entry name" value="Amastin"/>
    <property type="match status" value="2"/>
</dbReference>
<gene>
    <name evidence="3" type="primary">LgM4147LRVhigh.10.00310.00260</name>
    <name evidence="3" type="ORF">BN36_1009830</name>
</gene>
<name>A0A1E1IQE5_LEIGU</name>
<dbReference type="PANTHER" id="PTHR33297:SF4">
    <property type="entry name" value="AMASTIN"/>
    <property type="match status" value="1"/>
</dbReference>
<evidence type="ECO:0000313" key="3">
    <source>
        <dbReference type="EMBL" id="CCM13470.1"/>
    </source>
</evidence>
<feature type="transmembrane region" description="Helical" evidence="2">
    <location>
        <begin position="64"/>
        <end position="88"/>
    </location>
</feature>
<dbReference type="AlphaFoldDB" id="A0A1E1IQE5"/>
<evidence type="ECO:0000256" key="1">
    <source>
        <dbReference type="SAM" id="MobiDB-lite"/>
    </source>
</evidence>